<organism evidence="4 5">
    <name type="scientific">Cyphomyrmex costatus</name>
    <dbReference type="NCBI Taxonomy" id="456900"/>
    <lineage>
        <taxon>Eukaryota</taxon>
        <taxon>Metazoa</taxon>
        <taxon>Ecdysozoa</taxon>
        <taxon>Arthropoda</taxon>
        <taxon>Hexapoda</taxon>
        <taxon>Insecta</taxon>
        <taxon>Pterygota</taxon>
        <taxon>Neoptera</taxon>
        <taxon>Endopterygota</taxon>
        <taxon>Hymenoptera</taxon>
        <taxon>Apocrita</taxon>
        <taxon>Aculeata</taxon>
        <taxon>Formicoidea</taxon>
        <taxon>Formicidae</taxon>
        <taxon>Myrmicinae</taxon>
        <taxon>Cyphomyrmex</taxon>
    </lineage>
</organism>
<dbReference type="SUPFAM" id="SSF54060">
    <property type="entry name" value="His-Me finger endonucleases"/>
    <property type="match status" value="1"/>
</dbReference>
<reference evidence="4 5" key="1">
    <citation type="submission" date="2016-03" db="EMBL/GenBank/DDBJ databases">
        <title>Cyphomyrmex costatus WGS genome.</title>
        <authorList>
            <person name="Nygaard S."/>
            <person name="Hu H."/>
            <person name="Boomsma J."/>
            <person name="Zhang G."/>
        </authorList>
    </citation>
    <scope>NUCLEOTIDE SEQUENCE [LARGE SCALE GENOMIC DNA]</scope>
    <source>
        <strain evidence="4">MS0001</strain>
        <tissue evidence="4">Whole body</tissue>
    </source>
</reference>
<evidence type="ECO:0000313" key="5">
    <source>
        <dbReference type="Proteomes" id="UP000078542"/>
    </source>
</evidence>
<comment type="cofactor">
    <cofactor evidence="1">
        <name>a divalent metal cation</name>
        <dbReference type="ChEBI" id="CHEBI:60240"/>
    </cofactor>
</comment>
<dbReference type="EMBL" id="KQ977857">
    <property type="protein sequence ID" value="KYM99340.1"/>
    <property type="molecule type" value="Genomic_DNA"/>
</dbReference>
<dbReference type="PANTHER" id="PTHR31511:SF12">
    <property type="entry name" value="RHO TERMINATION FACTOR N-TERMINAL DOMAIN-CONTAINING PROTEIN"/>
    <property type="match status" value="1"/>
</dbReference>
<name>A0A151IET3_9HYME</name>
<evidence type="ECO:0000259" key="3">
    <source>
        <dbReference type="Pfam" id="PF13359"/>
    </source>
</evidence>
<proteinExistence type="predicted"/>
<gene>
    <name evidence="4" type="ORF">ALC62_09925</name>
</gene>
<keyword evidence="2" id="KW-0479">Metal-binding</keyword>
<evidence type="ECO:0000256" key="1">
    <source>
        <dbReference type="ARBA" id="ARBA00001968"/>
    </source>
</evidence>
<dbReference type="Proteomes" id="UP000078542">
    <property type="component" value="Unassembled WGS sequence"/>
</dbReference>
<dbReference type="InterPro" id="IPR044925">
    <property type="entry name" value="His-Me_finger_sf"/>
</dbReference>
<evidence type="ECO:0000256" key="2">
    <source>
        <dbReference type="ARBA" id="ARBA00022723"/>
    </source>
</evidence>
<dbReference type="InterPro" id="IPR027806">
    <property type="entry name" value="HARBI1_dom"/>
</dbReference>
<sequence>MQVGAGYSAGLRWREIETAIESRILTGSVINSRHIQPRQFLEDASEIVLERVRDIIFSIAYYVHCSYDSSLSGYRFRRDNNCIAWFADKLKNLAHSVKTIISTNVPMVDFTRDDWQKFNSATHCHVCEKPFAKDDKRARDHCHLTGRYRGPAHSNYNLNYKDSHCIPVVFHNKNCIQLRFIDSYKFLASNLDKLSSFLTISKDKLRVLQREFSHLSEEDFNLLTRKGIFPYEYIDSVEKLDDTCLPPRESFYSSLTDSTVSESDYKHTQGLKYLALLYVMIAHTYLNIEKSSCFKVLRQSYCIHKGRHLIKPSMYVAPDGYILDIQGPYFSNAANNDAAILLRELETDVNNMRNWFQRGDIFIIDRGYRDAVSTLQRIGLQIEMPSLLYRDQSQLTTEQANNTRIVSKSRWIVEARNGHLKSIFKFFDGSISTSHIFHLRDFLLIAGAIINKFFEPVTMPDATVDLAENMRQRALEPNVVQTRVDVENLRNKRGIVPSYKQDNVLEDREAQFQLDQLNEPGFIRVRIYSRYRNAIRHQLWIAFIEINDEESEPDPILGSYCTFQSRARTLGTCSHVAAVLWFLGYARYQENVKYPPTGLLNAILNADRAADMPIIIG</sequence>
<accession>A0A151IET3</accession>
<evidence type="ECO:0000313" key="4">
    <source>
        <dbReference type="EMBL" id="KYM99340.1"/>
    </source>
</evidence>
<keyword evidence="5" id="KW-1185">Reference proteome</keyword>
<dbReference type="AlphaFoldDB" id="A0A151IET3"/>
<feature type="domain" description="DDE Tnp4" evidence="3">
    <location>
        <begin position="286"/>
        <end position="450"/>
    </location>
</feature>
<dbReference type="GO" id="GO:0046872">
    <property type="term" value="F:metal ion binding"/>
    <property type="evidence" value="ECO:0007669"/>
    <property type="project" value="UniProtKB-KW"/>
</dbReference>
<dbReference type="Pfam" id="PF13359">
    <property type="entry name" value="DDE_Tnp_4"/>
    <property type="match status" value="1"/>
</dbReference>
<protein>
    <recommendedName>
        <fullName evidence="3">DDE Tnp4 domain-containing protein</fullName>
    </recommendedName>
</protein>
<dbReference type="PANTHER" id="PTHR31511">
    <property type="entry name" value="PROTEIN CBG23764"/>
    <property type="match status" value="1"/>
</dbReference>
<dbReference type="STRING" id="456900.A0A151IET3"/>